<accession>A0A6J5QK88</accession>
<organism evidence="1">
    <name type="scientific">uncultured Caudovirales phage</name>
    <dbReference type="NCBI Taxonomy" id="2100421"/>
    <lineage>
        <taxon>Viruses</taxon>
        <taxon>Duplodnaviria</taxon>
        <taxon>Heunggongvirae</taxon>
        <taxon>Uroviricota</taxon>
        <taxon>Caudoviricetes</taxon>
        <taxon>Peduoviridae</taxon>
        <taxon>Maltschvirus</taxon>
        <taxon>Maltschvirus maltsch</taxon>
    </lineage>
</organism>
<dbReference type="EMBL" id="LR796988">
    <property type="protein sequence ID" value="CAB4180024.1"/>
    <property type="molecule type" value="Genomic_DNA"/>
</dbReference>
<gene>
    <name evidence="1" type="ORF">UFOVP1038_7</name>
</gene>
<name>A0A6J5QK88_9CAUD</name>
<evidence type="ECO:0000313" key="1">
    <source>
        <dbReference type="EMBL" id="CAB4180024.1"/>
    </source>
</evidence>
<proteinExistence type="predicted"/>
<protein>
    <submittedName>
        <fullName evidence="1">Uncharacterized protein</fullName>
    </submittedName>
</protein>
<sequence>MAIYLNNNVGVKLATAAAPTVPSIDISSYVTAVTLTQIVDELEVTAMGDTAHKFAAGLQAATLTIDFLNDWAASQVMTTLNAAFGTTLAVSMITVKGTLVSATNPSYQFSILVNNLTPVGSGGVADEASSSLSFTVNTAVTVSPTVSF</sequence>
<reference evidence="1" key="1">
    <citation type="submission" date="2020-05" db="EMBL/GenBank/DDBJ databases">
        <authorList>
            <person name="Chiriac C."/>
            <person name="Salcher M."/>
            <person name="Ghai R."/>
            <person name="Kavagutti S V."/>
        </authorList>
    </citation>
    <scope>NUCLEOTIDE SEQUENCE</scope>
</reference>